<evidence type="ECO:0000256" key="9">
    <source>
        <dbReference type="ARBA" id="ARBA00023172"/>
    </source>
</evidence>
<dbReference type="PROSITE" id="PS51194">
    <property type="entry name" value="HELICASE_CTER"/>
    <property type="match status" value="1"/>
</dbReference>
<dbReference type="EMBL" id="MQVX01000001">
    <property type="protein sequence ID" value="PQJ14951.1"/>
    <property type="molecule type" value="Genomic_DNA"/>
</dbReference>
<dbReference type="SUPFAM" id="SSF52540">
    <property type="entry name" value="P-loop containing nucleoside triphosphate hydrolases"/>
    <property type="match status" value="2"/>
</dbReference>
<keyword evidence="5 15" id="KW-0378">Hydrolase</keyword>
<keyword evidence="4 15" id="KW-0227">DNA damage</keyword>
<comment type="function">
    <text evidence="15">Plays a critical role in recombination and DNA repair. Helps process Holliday junction intermediates to mature products by catalyzing branch migration. Has replication fork regression activity, unwinds stalled or blocked replication forks to make a HJ that can be resolved. Has a DNA unwinding activity characteristic of a DNA helicase with 3'-5' polarity.</text>
</comment>
<evidence type="ECO:0000256" key="10">
    <source>
        <dbReference type="ARBA" id="ARBA00023204"/>
    </source>
</evidence>
<evidence type="ECO:0000256" key="1">
    <source>
        <dbReference type="ARBA" id="ARBA00007504"/>
    </source>
</evidence>
<dbReference type="SMART" id="SM00490">
    <property type="entry name" value="HELICc"/>
    <property type="match status" value="1"/>
</dbReference>
<dbReference type="GO" id="GO:0006310">
    <property type="term" value="P:DNA recombination"/>
    <property type="evidence" value="ECO:0007669"/>
    <property type="project" value="UniProtKB-UniRule"/>
</dbReference>
<keyword evidence="8" id="KW-0238">DNA-binding</keyword>
<dbReference type="CDD" id="cd17992">
    <property type="entry name" value="DEXHc_RecG"/>
    <property type="match status" value="1"/>
</dbReference>
<keyword evidence="9 15" id="KW-0233">DNA recombination</keyword>
<dbReference type="InterPro" id="IPR027417">
    <property type="entry name" value="P-loop_NTPase"/>
</dbReference>
<dbReference type="SUPFAM" id="SSF50249">
    <property type="entry name" value="Nucleic acid-binding proteins"/>
    <property type="match status" value="1"/>
</dbReference>
<evidence type="ECO:0000256" key="4">
    <source>
        <dbReference type="ARBA" id="ARBA00022763"/>
    </source>
</evidence>
<evidence type="ECO:0000256" key="12">
    <source>
        <dbReference type="ARBA" id="ARBA00034617"/>
    </source>
</evidence>
<keyword evidence="11" id="KW-0413">Isomerase</keyword>
<evidence type="ECO:0000256" key="14">
    <source>
        <dbReference type="ARBA" id="ARBA00048988"/>
    </source>
</evidence>
<dbReference type="Proteomes" id="UP000239366">
    <property type="component" value="Unassembled WGS sequence"/>
</dbReference>
<dbReference type="PANTHER" id="PTHR47964">
    <property type="entry name" value="ATP-DEPENDENT DNA HELICASE HOMOLOG RECG, CHLOROPLASTIC"/>
    <property type="match status" value="1"/>
</dbReference>
<comment type="catalytic activity">
    <reaction evidence="14 15">
        <text>ATP + H2O = ADP + phosphate + H(+)</text>
        <dbReference type="Rhea" id="RHEA:13065"/>
        <dbReference type="ChEBI" id="CHEBI:15377"/>
        <dbReference type="ChEBI" id="CHEBI:15378"/>
        <dbReference type="ChEBI" id="CHEBI:30616"/>
        <dbReference type="ChEBI" id="CHEBI:43474"/>
        <dbReference type="ChEBI" id="CHEBI:456216"/>
        <dbReference type="EC" id="5.6.2.4"/>
    </reaction>
</comment>
<dbReference type="GO" id="GO:0006281">
    <property type="term" value="P:DNA repair"/>
    <property type="evidence" value="ECO:0007669"/>
    <property type="project" value="UniProtKB-UniRule"/>
</dbReference>
<gene>
    <name evidence="18" type="ORF">BST99_03675</name>
</gene>
<dbReference type="NCBIfam" id="NF008168">
    <property type="entry name" value="PRK10917.2-2"/>
    <property type="match status" value="1"/>
</dbReference>
<feature type="domain" description="Helicase ATP-binding" evidence="16">
    <location>
        <begin position="285"/>
        <end position="447"/>
    </location>
</feature>
<dbReference type="GO" id="GO:0005524">
    <property type="term" value="F:ATP binding"/>
    <property type="evidence" value="ECO:0007669"/>
    <property type="project" value="UniProtKB-KW"/>
</dbReference>
<keyword evidence="7 15" id="KW-0067">ATP-binding</keyword>
<evidence type="ECO:0000259" key="16">
    <source>
        <dbReference type="PROSITE" id="PS51192"/>
    </source>
</evidence>
<evidence type="ECO:0000256" key="11">
    <source>
        <dbReference type="ARBA" id="ARBA00023235"/>
    </source>
</evidence>
<keyword evidence="10 15" id="KW-0234">DNA repair</keyword>
<comment type="similarity">
    <text evidence="1 15">Belongs to the helicase family. RecG subfamily.</text>
</comment>
<dbReference type="EC" id="5.6.2.4" evidence="13 15"/>
<dbReference type="RefSeq" id="WP_105000596.1">
    <property type="nucleotide sequence ID" value="NZ_MQVX01000001.1"/>
</dbReference>
<dbReference type="Pfam" id="PF00271">
    <property type="entry name" value="Helicase_C"/>
    <property type="match status" value="1"/>
</dbReference>
<accession>A0A2S7T5V3</accession>
<keyword evidence="6 15" id="KW-0347">Helicase</keyword>
<evidence type="ECO:0000256" key="13">
    <source>
        <dbReference type="ARBA" id="ARBA00034808"/>
    </source>
</evidence>
<evidence type="ECO:0000256" key="5">
    <source>
        <dbReference type="ARBA" id="ARBA00022801"/>
    </source>
</evidence>
<dbReference type="Pfam" id="PF19833">
    <property type="entry name" value="RecG_dom3_C"/>
    <property type="match status" value="1"/>
</dbReference>
<comment type="catalytic activity">
    <reaction evidence="12 15">
        <text>Couples ATP hydrolysis with the unwinding of duplex DNA by translocating in the 3'-5' direction.</text>
        <dbReference type="EC" id="5.6.2.4"/>
    </reaction>
</comment>
<dbReference type="GO" id="GO:0043138">
    <property type="term" value="F:3'-5' DNA helicase activity"/>
    <property type="evidence" value="ECO:0007669"/>
    <property type="project" value="UniProtKB-EC"/>
</dbReference>
<evidence type="ECO:0000313" key="19">
    <source>
        <dbReference type="Proteomes" id="UP000239366"/>
    </source>
</evidence>
<dbReference type="InterPro" id="IPR011545">
    <property type="entry name" value="DEAD/DEAH_box_helicase_dom"/>
</dbReference>
<dbReference type="SMART" id="SM00487">
    <property type="entry name" value="DEXDc"/>
    <property type="match status" value="1"/>
</dbReference>
<evidence type="ECO:0000313" key="18">
    <source>
        <dbReference type="EMBL" id="PQJ14951.1"/>
    </source>
</evidence>
<evidence type="ECO:0000259" key="17">
    <source>
        <dbReference type="PROSITE" id="PS51194"/>
    </source>
</evidence>
<name>A0A2S7T5V3_9FLAO</name>
<comment type="caution">
    <text evidence="18">The sequence shown here is derived from an EMBL/GenBank/DDBJ whole genome shotgun (WGS) entry which is preliminary data.</text>
</comment>
<evidence type="ECO:0000256" key="6">
    <source>
        <dbReference type="ARBA" id="ARBA00022806"/>
    </source>
</evidence>
<dbReference type="InterPro" id="IPR033454">
    <property type="entry name" value="RecG_wedge"/>
</dbReference>
<evidence type="ECO:0000256" key="8">
    <source>
        <dbReference type="ARBA" id="ARBA00023125"/>
    </source>
</evidence>
<dbReference type="Pfam" id="PF17191">
    <property type="entry name" value="RecG_wedge"/>
    <property type="match status" value="1"/>
</dbReference>
<dbReference type="InterPro" id="IPR001650">
    <property type="entry name" value="Helicase_C-like"/>
</dbReference>
<dbReference type="InterPro" id="IPR012340">
    <property type="entry name" value="NA-bd_OB-fold"/>
</dbReference>
<dbReference type="GO" id="GO:0003677">
    <property type="term" value="F:DNA binding"/>
    <property type="evidence" value="ECO:0007669"/>
    <property type="project" value="UniProtKB-KW"/>
</dbReference>
<dbReference type="NCBIfam" id="NF008165">
    <property type="entry name" value="PRK10917.1-3"/>
    <property type="match status" value="1"/>
</dbReference>
<protein>
    <recommendedName>
        <fullName evidence="2 15">ATP-dependent DNA helicase RecG</fullName>
        <ecNumber evidence="13 15">5.6.2.4</ecNumber>
    </recommendedName>
</protein>
<evidence type="ECO:0000256" key="15">
    <source>
        <dbReference type="RuleBase" id="RU363016"/>
    </source>
</evidence>
<feature type="domain" description="Helicase C-terminal" evidence="17">
    <location>
        <begin position="469"/>
        <end position="633"/>
    </location>
</feature>
<organism evidence="18 19">
    <name type="scientific">Aureicoccus marinus</name>
    <dbReference type="NCBI Taxonomy" id="754435"/>
    <lineage>
        <taxon>Bacteria</taxon>
        <taxon>Pseudomonadati</taxon>
        <taxon>Bacteroidota</taxon>
        <taxon>Flavobacteriia</taxon>
        <taxon>Flavobacteriales</taxon>
        <taxon>Flavobacteriaceae</taxon>
        <taxon>Aureicoccus</taxon>
    </lineage>
</organism>
<dbReference type="InterPro" id="IPR014001">
    <property type="entry name" value="Helicase_ATP-bd"/>
</dbReference>
<dbReference type="InterPro" id="IPR004609">
    <property type="entry name" value="ATP-dep_DNA_helicase_RecG"/>
</dbReference>
<sequence length="701" mass="80003">MNSTPADIPLAYFKGVGATRAQVLASELGLTSAWEALQCYPFRYIDRSRFYKIGELQDSGSDVQIIGRITQMKLVPMKRGKRLVAYLQDDTGTLELVWFRGYKYIQEQLKSGEVYVAFGRLNRYQSQWNMAHPELELKSKFEQQQRSSLQPVYPSTEILGKKGITQRLFRAIQQQAFQQCRAGLKEVLPPNLIVRLQLIGREEAFRHIHFPENADLLAKARFRLKFEEFFFMQLHLLTKNIQHKQRIKGLPFEKVGNYFGDFYQNHLPFELTGAQKRVVKEIRNDLGKPIQMNRLLQGDVGSGKTMVALLSMLLAVDNGFQACLMAPTEILAQQHYKGLTELLEPLGLEIGLLTGSVSKKDRQPLLEGLASGELKLIVGTHALLEKQVEFKQLGLAIIDEQHRFGVAQRSKLWKKNSIPPHILVMTATPIPRTLAMSVYGDLDNSVIDEMPPGRKPVKTEHWFDKNRLKMIQFLKQEIAKGRQAYIVYPLIQESSKMDYKDLMDGYESISRDFPQPQYQISIVHGQMKAEDKEFEMQRFVRGETQIMVATTVIEVGVNVPNASVMVIESAERFGLSQLHQLRGRVGRGADQSYCILMSSYKLSDEAKTRMSTMVNSQDGFQIAEVDLQLRGPGDLLGTQQSGVLQLKIADLVKDNPILKRARSEAFDILKDDPKLEKPEHQLMKRQYQLLYSDKALWGYIS</sequence>
<keyword evidence="3 15" id="KW-0547">Nucleotide-binding</keyword>
<dbReference type="CDD" id="cd04488">
    <property type="entry name" value="RecG_wedge_OBF"/>
    <property type="match status" value="1"/>
</dbReference>
<dbReference type="OrthoDB" id="9804325at2"/>
<keyword evidence="19" id="KW-1185">Reference proteome</keyword>
<dbReference type="AlphaFoldDB" id="A0A2S7T5V3"/>
<dbReference type="GO" id="GO:0016887">
    <property type="term" value="F:ATP hydrolysis activity"/>
    <property type="evidence" value="ECO:0007669"/>
    <property type="project" value="RHEA"/>
</dbReference>
<evidence type="ECO:0000256" key="7">
    <source>
        <dbReference type="ARBA" id="ARBA00022840"/>
    </source>
</evidence>
<dbReference type="NCBIfam" id="TIGR00643">
    <property type="entry name" value="recG"/>
    <property type="match status" value="1"/>
</dbReference>
<dbReference type="InterPro" id="IPR045562">
    <property type="entry name" value="RecG_dom3_C"/>
</dbReference>
<dbReference type="Gene3D" id="3.40.50.300">
    <property type="entry name" value="P-loop containing nucleotide triphosphate hydrolases"/>
    <property type="match status" value="2"/>
</dbReference>
<dbReference type="Pfam" id="PF00270">
    <property type="entry name" value="DEAD"/>
    <property type="match status" value="1"/>
</dbReference>
<dbReference type="Gene3D" id="2.40.50.140">
    <property type="entry name" value="Nucleic acid-binding proteins"/>
    <property type="match status" value="1"/>
</dbReference>
<dbReference type="PANTHER" id="PTHR47964:SF1">
    <property type="entry name" value="ATP-DEPENDENT DNA HELICASE HOMOLOG RECG, CHLOROPLASTIC"/>
    <property type="match status" value="1"/>
</dbReference>
<evidence type="ECO:0000256" key="3">
    <source>
        <dbReference type="ARBA" id="ARBA00022741"/>
    </source>
</evidence>
<dbReference type="PROSITE" id="PS51192">
    <property type="entry name" value="HELICASE_ATP_BIND_1"/>
    <property type="match status" value="1"/>
</dbReference>
<proteinExistence type="inferred from homology"/>
<evidence type="ECO:0000256" key="2">
    <source>
        <dbReference type="ARBA" id="ARBA00017846"/>
    </source>
</evidence>
<reference evidence="19" key="1">
    <citation type="submission" date="2016-11" db="EMBL/GenBank/DDBJ databases">
        <title>Trade-off between light-utilization and light-protection in marine flavobacteria.</title>
        <authorList>
            <person name="Kumagai Y."/>
            <person name="Yoshizawa S."/>
            <person name="Kogure K."/>
        </authorList>
    </citation>
    <scope>NUCLEOTIDE SEQUENCE [LARGE SCALE GENOMIC DNA]</scope>
    <source>
        <strain evidence="19">SG-18</strain>
    </source>
</reference>
<dbReference type="InterPro" id="IPR047112">
    <property type="entry name" value="RecG/Mfd"/>
</dbReference>